<keyword evidence="3" id="KW-0012">Acyltransferase</keyword>
<accession>G7HZ69</accession>
<keyword evidence="3" id="KW-0808">Transferase</keyword>
<sequence>MPSHTTPALLALLALPLTLMGCSSADSVSDSASSASSSPSLSSSASSGEAAGSDEEGSTTTVERFEANVIERVPFDASLFTQGLEVTPNGEVLVGTGQYGESGIFTLPVGSDSAQQHVGNEDDVFGEGLTQYDSADGPLIWQLSWDSGEAYKYDAESYELLDTVSYPGEGWGLCSVDDSSTLVMSDGTNELRHLDGESFEEQSRVPVTLDGQAVDNINELECVDVEVFANVWFSTDILRIDPATGEVTGIVDASGLENNAEEDPDHVLNGIAHIPDTDEYFLTGKRWPDMYRVSFDPIS</sequence>
<evidence type="ECO:0000256" key="2">
    <source>
        <dbReference type="SAM" id="SignalP"/>
    </source>
</evidence>
<feature type="region of interest" description="Disordered" evidence="1">
    <location>
        <begin position="26"/>
        <end position="61"/>
    </location>
</feature>
<dbReference type="SUPFAM" id="SSF50969">
    <property type="entry name" value="YVTN repeat-like/Quinoprotein amine dehydrogenase"/>
    <property type="match status" value="1"/>
</dbReference>
<feature type="chain" id="PRO_5003496113" evidence="2">
    <location>
        <begin position="26"/>
        <end position="299"/>
    </location>
</feature>
<evidence type="ECO:0000313" key="4">
    <source>
        <dbReference type="Proteomes" id="UP000004840"/>
    </source>
</evidence>
<gene>
    <name evidence="3" type="ORF">CCAS_09925</name>
</gene>
<feature type="compositionally biased region" description="Low complexity" evidence="1">
    <location>
        <begin position="26"/>
        <end position="51"/>
    </location>
</feature>
<dbReference type="PANTHER" id="PTHR31270:SF1">
    <property type="entry name" value="GLUTAMINYL-PEPTIDE CYCLOTRANSFERASE"/>
    <property type="match status" value="1"/>
</dbReference>
<dbReference type="EMBL" id="CAFW01000081">
    <property type="protein sequence ID" value="CCE55484.1"/>
    <property type="molecule type" value="Genomic_DNA"/>
</dbReference>
<feature type="signal peptide" evidence="2">
    <location>
        <begin position="1"/>
        <end position="25"/>
    </location>
</feature>
<evidence type="ECO:0000313" key="3">
    <source>
        <dbReference type="EMBL" id="CCE55484.1"/>
    </source>
</evidence>
<protein>
    <submittedName>
        <fullName evidence="3">Glutamine cyclotransferase</fullName>
        <ecNumber evidence="3">2.3.2.5</ecNumber>
    </submittedName>
</protein>
<dbReference type="GO" id="GO:0016603">
    <property type="term" value="F:glutaminyl-peptide cyclotransferase activity"/>
    <property type="evidence" value="ECO:0007669"/>
    <property type="project" value="UniProtKB-EC"/>
</dbReference>
<dbReference type="AlphaFoldDB" id="G7HZ69"/>
<proteinExistence type="predicted"/>
<dbReference type="PANTHER" id="PTHR31270">
    <property type="entry name" value="GLUTAMINYL-PEPTIDE CYCLOTRANSFERASE"/>
    <property type="match status" value="1"/>
</dbReference>
<name>G7HZ69_9CORY</name>
<evidence type="ECO:0000256" key="1">
    <source>
        <dbReference type="SAM" id="MobiDB-lite"/>
    </source>
</evidence>
<comment type="caution">
    <text evidence="3">The sequence shown here is derived from an EMBL/GenBank/DDBJ whole genome shotgun (WGS) entry which is preliminary data.</text>
</comment>
<dbReference type="InterPro" id="IPR011044">
    <property type="entry name" value="Quino_amine_DH_bsu"/>
</dbReference>
<dbReference type="EC" id="2.3.2.5" evidence="3"/>
<dbReference type="InterPro" id="IPR007788">
    <property type="entry name" value="QCT"/>
</dbReference>
<dbReference type="Pfam" id="PF05096">
    <property type="entry name" value="Glu_cyclase_2"/>
    <property type="match status" value="1"/>
</dbReference>
<organism evidence="3 4">
    <name type="scientific">Corynebacterium casei UCMA 3821</name>
    <dbReference type="NCBI Taxonomy" id="1110505"/>
    <lineage>
        <taxon>Bacteria</taxon>
        <taxon>Bacillati</taxon>
        <taxon>Actinomycetota</taxon>
        <taxon>Actinomycetes</taxon>
        <taxon>Mycobacteriales</taxon>
        <taxon>Corynebacteriaceae</taxon>
        <taxon>Corynebacterium</taxon>
    </lineage>
</organism>
<reference evidence="3 4" key="1">
    <citation type="journal article" date="2012" name="J. Bacteriol.">
        <title>Genome Sequence of Corynebacterium casei UCMA 3821, Isolated from a Smear-Ripened Cheese.</title>
        <authorList>
            <person name="Monnet C."/>
            <person name="Loux V."/>
            <person name="Bento P."/>
            <person name="Gibrat J.F."/>
            <person name="Straub C."/>
            <person name="Bonnarme P."/>
            <person name="Landaud S."/>
            <person name="Irlinger F."/>
        </authorList>
    </citation>
    <scope>NUCLEOTIDE SEQUENCE [LARGE SCALE GENOMIC DNA]</scope>
    <source>
        <strain evidence="3 4">UCMA 3821</strain>
    </source>
</reference>
<keyword evidence="2" id="KW-0732">Signal</keyword>
<dbReference type="Proteomes" id="UP000004840">
    <property type="component" value="Unassembled WGS sequence"/>
</dbReference>